<dbReference type="Proteomes" id="UP001217089">
    <property type="component" value="Unassembled WGS sequence"/>
</dbReference>
<gene>
    <name evidence="1" type="ORF">KUTeg_021341</name>
</gene>
<reference evidence="1 2" key="1">
    <citation type="submission" date="2022-12" db="EMBL/GenBank/DDBJ databases">
        <title>Chromosome-level genome of Tegillarca granosa.</title>
        <authorList>
            <person name="Kim J."/>
        </authorList>
    </citation>
    <scope>NUCLEOTIDE SEQUENCE [LARGE SCALE GENOMIC DNA]</scope>
    <source>
        <strain evidence="1">Teg-2019</strain>
        <tissue evidence="1">Adductor muscle</tissue>
    </source>
</reference>
<sequence>MALRREVKQLKEELRKHKWSVEKISDNDSATSFYTGLPTFAVFVWLFQYLEKYFNFYIKNAIIVKKKETVFLSNVLIRTNLCFGKILNTNGRVQLSIDQYNDLEKMINVLKPFYQTLPLDHWYELHNTNDVFKPIKLYNCKVIFYNTNDVFKPIKHTEDIYKLSNVLGQSLVKFQFCTVKINRGSNNDKLISKSKRDNRWSWRIHWPKIGGLEQGQNYLGLSRT</sequence>
<evidence type="ECO:0008006" key="3">
    <source>
        <dbReference type="Google" id="ProtNLM"/>
    </source>
</evidence>
<comment type="caution">
    <text evidence="1">The sequence shown here is derived from an EMBL/GenBank/DDBJ whole genome shotgun (WGS) entry which is preliminary data.</text>
</comment>
<organism evidence="1 2">
    <name type="scientific">Tegillarca granosa</name>
    <name type="common">Malaysian cockle</name>
    <name type="synonym">Anadara granosa</name>
    <dbReference type="NCBI Taxonomy" id="220873"/>
    <lineage>
        <taxon>Eukaryota</taxon>
        <taxon>Metazoa</taxon>
        <taxon>Spiralia</taxon>
        <taxon>Lophotrochozoa</taxon>
        <taxon>Mollusca</taxon>
        <taxon>Bivalvia</taxon>
        <taxon>Autobranchia</taxon>
        <taxon>Pteriomorphia</taxon>
        <taxon>Arcoida</taxon>
        <taxon>Arcoidea</taxon>
        <taxon>Arcidae</taxon>
        <taxon>Tegillarca</taxon>
    </lineage>
</organism>
<accession>A0ABQ9ECS3</accession>
<keyword evidence="2" id="KW-1185">Reference proteome</keyword>
<evidence type="ECO:0000313" key="2">
    <source>
        <dbReference type="Proteomes" id="UP001217089"/>
    </source>
</evidence>
<proteinExistence type="predicted"/>
<name>A0ABQ9ECS3_TEGGR</name>
<evidence type="ECO:0000313" key="1">
    <source>
        <dbReference type="EMBL" id="KAJ8302354.1"/>
    </source>
</evidence>
<protein>
    <recommendedName>
        <fullName evidence="3">Homing endonuclease LAGLIDADG domain-containing protein</fullName>
    </recommendedName>
</protein>
<dbReference type="EMBL" id="JARBDR010000918">
    <property type="protein sequence ID" value="KAJ8302354.1"/>
    <property type="molecule type" value="Genomic_DNA"/>
</dbReference>